<name>A0ABS3KWK2_9PROT</name>
<protein>
    <submittedName>
        <fullName evidence="1">Uncharacterized protein</fullName>
    </submittedName>
</protein>
<dbReference type="EMBL" id="JACTNG010000023">
    <property type="protein sequence ID" value="MBO1081850.1"/>
    <property type="molecule type" value="Genomic_DNA"/>
</dbReference>
<evidence type="ECO:0000313" key="1">
    <source>
        <dbReference type="EMBL" id="MBO1081850.1"/>
    </source>
</evidence>
<keyword evidence="2" id="KW-1185">Reference proteome</keyword>
<organism evidence="1 2">
    <name type="scientific">Roseomonas haemaphysalidis</name>
    <dbReference type="NCBI Taxonomy" id="2768162"/>
    <lineage>
        <taxon>Bacteria</taxon>
        <taxon>Pseudomonadati</taxon>
        <taxon>Pseudomonadota</taxon>
        <taxon>Alphaproteobacteria</taxon>
        <taxon>Acetobacterales</taxon>
        <taxon>Roseomonadaceae</taxon>
        <taxon>Roseomonas</taxon>
    </lineage>
</organism>
<evidence type="ECO:0000313" key="2">
    <source>
        <dbReference type="Proteomes" id="UP001518989"/>
    </source>
</evidence>
<reference evidence="1 2" key="1">
    <citation type="submission" date="2020-09" db="EMBL/GenBank/DDBJ databases">
        <title>Roseomonas.</title>
        <authorList>
            <person name="Zhu W."/>
        </authorList>
    </citation>
    <scope>NUCLEOTIDE SEQUENCE [LARGE SCALE GENOMIC DNA]</scope>
    <source>
        <strain evidence="1 2">573</strain>
    </source>
</reference>
<gene>
    <name evidence="1" type="ORF">IAI61_22745</name>
</gene>
<comment type="caution">
    <text evidence="1">The sequence shown here is derived from an EMBL/GenBank/DDBJ whole genome shotgun (WGS) entry which is preliminary data.</text>
</comment>
<sequence>MSTYMALGVDGLATIARAGGSLTVTITPGVQGLATIARAGQSTGATLTILNAVPLGVDGMATIARANPGKVIFV</sequence>
<dbReference type="Proteomes" id="UP001518989">
    <property type="component" value="Unassembled WGS sequence"/>
</dbReference>
<proteinExistence type="predicted"/>
<accession>A0ABS3KWK2</accession>